<proteinExistence type="predicted"/>
<dbReference type="InterPro" id="IPR052058">
    <property type="entry name" value="Alcohol_O-acetyltransferase"/>
</dbReference>
<dbReference type="AlphaFoldDB" id="A0A8D4VQC4"/>
<organism evidence="1 2">
    <name type="scientific">Methylogaea oryzae</name>
    <dbReference type="NCBI Taxonomy" id="1295382"/>
    <lineage>
        <taxon>Bacteria</taxon>
        <taxon>Pseudomonadati</taxon>
        <taxon>Pseudomonadota</taxon>
        <taxon>Gammaproteobacteria</taxon>
        <taxon>Methylococcales</taxon>
        <taxon>Methylococcaceae</taxon>
        <taxon>Methylogaea</taxon>
    </lineage>
</organism>
<dbReference type="EMBL" id="AP019782">
    <property type="protein sequence ID" value="BBL71312.1"/>
    <property type="molecule type" value="Genomic_DNA"/>
</dbReference>
<name>A0A8D4VQC4_9GAMM</name>
<evidence type="ECO:0008006" key="3">
    <source>
        <dbReference type="Google" id="ProtNLM"/>
    </source>
</evidence>
<gene>
    <name evidence="1" type="ORF">MoryE10_19180</name>
</gene>
<protein>
    <recommendedName>
        <fullName evidence="3">Condensation domain-containing protein</fullName>
    </recommendedName>
</protein>
<evidence type="ECO:0000313" key="1">
    <source>
        <dbReference type="EMBL" id="BBL71312.1"/>
    </source>
</evidence>
<sequence>MFAETIPSEGTDQLLYAMAELGVSGYISYALELGGRIDAEVMARAVRLAMDAEPILGCRFVADEKRPHWRRRSDLDCAVHCRIATADAPLAAAEAQALAPHDPVHDPAFRAFVFRQPAGADLLLLQIDHCLADGDGALRLIAGVADVYGRLLADPDYRPPVRASYDWRFPLYRQLGWRGRLRLAGNVLAELWTLARFVRSPSQGFRVDPQRFFDPAAHSGAAYARLRLDKAELRPILLAASKRKAWLNDVLLAALLRAFADLAPATEAARWRALTFVNLRRFLPEDYAVPPCNLLGNHMLDLGTDLGERFDDTLARVCEENRRLNDPAYVLRTALLGVPMLRWTSLDAKRKLMRQGTTRNCRNGAPLSLSNLGNVDPAGLRWGAVETEGFHVLGVPNPLPAVAVIGCGYRQGYTLTLAYYQSDLPRETVERYFGRVREELRIFAGTAA</sequence>
<accession>A0A8D4VQC4</accession>
<keyword evidence="2" id="KW-1185">Reference proteome</keyword>
<dbReference type="PANTHER" id="PTHR28037">
    <property type="entry name" value="ALCOHOL O-ACETYLTRANSFERASE 1-RELATED"/>
    <property type="match status" value="1"/>
</dbReference>
<dbReference type="PANTHER" id="PTHR28037:SF1">
    <property type="entry name" value="ALCOHOL O-ACETYLTRANSFERASE 1-RELATED"/>
    <property type="match status" value="1"/>
</dbReference>
<reference evidence="1" key="1">
    <citation type="submission" date="2019-06" db="EMBL/GenBank/DDBJ databases">
        <title>Complete genome sequence of Methylogaea oryzae strain JCM16910.</title>
        <authorList>
            <person name="Asakawa S."/>
        </authorList>
    </citation>
    <scope>NUCLEOTIDE SEQUENCE</scope>
    <source>
        <strain evidence="1">E10</strain>
    </source>
</reference>
<dbReference type="RefSeq" id="WP_221046912.1">
    <property type="nucleotide sequence ID" value="NZ_AP019782.1"/>
</dbReference>
<evidence type="ECO:0000313" key="2">
    <source>
        <dbReference type="Proteomes" id="UP000824988"/>
    </source>
</evidence>
<dbReference type="KEGG" id="moz:MoryE10_19180"/>
<dbReference type="Proteomes" id="UP000824988">
    <property type="component" value="Chromosome"/>
</dbReference>